<dbReference type="SMART" id="SM00320">
    <property type="entry name" value="WD40"/>
    <property type="match status" value="6"/>
</dbReference>
<dbReference type="GO" id="GO:0032991">
    <property type="term" value="C:protein-containing complex"/>
    <property type="evidence" value="ECO:0007669"/>
    <property type="project" value="UniProtKB-ARBA"/>
</dbReference>
<proteinExistence type="inferred from homology"/>
<accession>A0A7L1TK30</accession>
<feature type="coiled-coil region" evidence="18">
    <location>
        <begin position="92"/>
        <end position="140"/>
    </location>
</feature>
<organism evidence="21 22">
    <name type="scientific">Aramus guarauna</name>
    <name type="common">Limpkin</name>
    <name type="synonym">Scolopax guarauna</name>
    <dbReference type="NCBI Taxonomy" id="54356"/>
    <lineage>
        <taxon>Eukaryota</taxon>
        <taxon>Metazoa</taxon>
        <taxon>Chordata</taxon>
        <taxon>Craniata</taxon>
        <taxon>Vertebrata</taxon>
        <taxon>Euteleostomi</taxon>
        <taxon>Archelosauria</taxon>
        <taxon>Archosauria</taxon>
        <taxon>Dinosauria</taxon>
        <taxon>Saurischia</taxon>
        <taxon>Theropoda</taxon>
        <taxon>Coelurosauria</taxon>
        <taxon>Aves</taxon>
        <taxon>Neognathae</taxon>
        <taxon>Neoaves</taxon>
        <taxon>Gruiformes</taxon>
        <taxon>Aramidae</taxon>
        <taxon>Aramus</taxon>
    </lineage>
</organism>
<keyword evidence="8" id="KW-0677">Repeat</keyword>
<dbReference type="PANTHER" id="PTHR15653">
    <property type="entry name" value="STRIATIN"/>
    <property type="match status" value="1"/>
</dbReference>
<dbReference type="PANTHER" id="PTHR15653:SF2">
    <property type="entry name" value="STRIATIN"/>
    <property type="match status" value="1"/>
</dbReference>
<dbReference type="GO" id="GO:0043197">
    <property type="term" value="C:dendritic spine"/>
    <property type="evidence" value="ECO:0007669"/>
    <property type="project" value="UniProtKB-SubCell"/>
</dbReference>
<evidence type="ECO:0000256" key="4">
    <source>
        <dbReference type="ARBA" id="ARBA00009616"/>
    </source>
</evidence>
<dbReference type="FunFam" id="2.130.10.10:FF:000211">
    <property type="entry name" value="striatin isoform X1"/>
    <property type="match status" value="1"/>
</dbReference>
<dbReference type="GO" id="GO:0016020">
    <property type="term" value="C:membrane"/>
    <property type="evidence" value="ECO:0007669"/>
    <property type="project" value="UniProtKB-SubCell"/>
</dbReference>
<comment type="subcellular location">
    <subcellularLocation>
        <location evidence="3">Cell projection</location>
        <location evidence="3">Dendritic spine</location>
    </subcellularLocation>
    <subcellularLocation>
        <location evidence="2">Cytoplasm</location>
    </subcellularLocation>
    <subcellularLocation>
        <location evidence="1">Membrane</location>
        <topology evidence="1">Peripheral membrane protein</topology>
    </subcellularLocation>
</comment>
<evidence type="ECO:0000256" key="7">
    <source>
        <dbReference type="ARBA" id="ARBA00022574"/>
    </source>
</evidence>
<dbReference type="CDD" id="cd00200">
    <property type="entry name" value="WD40"/>
    <property type="match status" value="1"/>
</dbReference>
<keyword evidence="13" id="KW-0966">Cell projection</keyword>
<gene>
    <name evidence="21" type="primary">Strn</name>
    <name evidence="21" type="ORF">ARAGUA_R14446</name>
</gene>
<feature type="region of interest" description="Disordered" evidence="19">
    <location>
        <begin position="358"/>
        <end position="377"/>
    </location>
</feature>
<evidence type="ECO:0000256" key="2">
    <source>
        <dbReference type="ARBA" id="ARBA00004496"/>
    </source>
</evidence>
<dbReference type="InterPro" id="IPR020472">
    <property type="entry name" value="WD40_PAC1"/>
</dbReference>
<reference evidence="21 22" key="1">
    <citation type="submission" date="2019-09" db="EMBL/GenBank/DDBJ databases">
        <title>Bird 10,000 Genomes (B10K) Project - Family phase.</title>
        <authorList>
            <person name="Zhang G."/>
        </authorList>
    </citation>
    <scope>NUCLEOTIDE SEQUENCE [LARGE SCALE GENOMIC DNA]</scope>
    <source>
        <strain evidence="21">B10K-DU-002-11</strain>
        <tissue evidence="21">Muscle</tissue>
    </source>
</reference>
<dbReference type="Gene3D" id="1.20.5.300">
    <property type="match status" value="1"/>
</dbReference>
<dbReference type="GO" id="GO:0005516">
    <property type="term" value="F:calmodulin binding"/>
    <property type="evidence" value="ECO:0007669"/>
    <property type="project" value="UniProtKB-KW"/>
</dbReference>
<feature type="repeat" description="WD" evidence="17">
    <location>
        <begin position="483"/>
        <end position="524"/>
    </location>
</feature>
<evidence type="ECO:0000256" key="13">
    <source>
        <dbReference type="ARBA" id="ARBA00023273"/>
    </source>
</evidence>
<dbReference type="InterPro" id="IPR013258">
    <property type="entry name" value="Striatin_N"/>
</dbReference>
<feature type="region of interest" description="Disordered" evidence="19">
    <location>
        <begin position="386"/>
        <end position="408"/>
    </location>
</feature>
<keyword evidence="22" id="KW-1185">Reference proteome</keyword>
<dbReference type="GO" id="GO:0005737">
    <property type="term" value="C:cytoplasm"/>
    <property type="evidence" value="ECO:0007669"/>
    <property type="project" value="UniProtKB-SubCell"/>
</dbReference>
<evidence type="ECO:0000256" key="3">
    <source>
        <dbReference type="ARBA" id="ARBA00004552"/>
    </source>
</evidence>
<keyword evidence="5" id="KW-0963">Cytoplasm</keyword>
<evidence type="ECO:0000256" key="5">
    <source>
        <dbReference type="ARBA" id="ARBA00022490"/>
    </source>
</evidence>
<dbReference type="Pfam" id="PF08232">
    <property type="entry name" value="Striatin"/>
    <property type="match status" value="1"/>
</dbReference>
<evidence type="ECO:0000256" key="17">
    <source>
        <dbReference type="PROSITE-ProRule" id="PRU00221"/>
    </source>
</evidence>
<evidence type="ECO:0000256" key="18">
    <source>
        <dbReference type="SAM" id="Coils"/>
    </source>
</evidence>
<feature type="compositionally biased region" description="Basic and acidic residues" evidence="19">
    <location>
        <begin position="323"/>
        <end position="335"/>
    </location>
</feature>
<feature type="region of interest" description="Disordered" evidence="19">
    <location>
        <begin position="296"/>
        <end position="335"/>
    </location>
</feature>
<comment type="similarity">
    <text evidence="4">Belongs to the WD repeat striatin family.</text>
</comment>
<dbReference type="GO" id="GO:0051721">
    <property type="term" value="F:protein phosphatase 2A binding"/>
    <property type="evidence" value="ECO:0007669"/>
    <property type="project" value="TreeGrafter"/>
</dbReference>
<evidence type="ECO:0000256" key="6">
    <source>
        <dbReference type="ARBA" id="ARBA00022553"/>
    </source>
</evidence>
<evidence type="ECO:0000313" key="22">
    <source>
        <dbReference type="Proteomes" id="UP000567570"/>
    </source>
</evidence>
<dbReference type="PROSITE" id="PS50294">
    <property type="entry name" value="WD_REPEATS_REGION"/>
    <property type="match status" value="3"/>
</dbReference>
<dbReference type="FunFam" id="1.20.5.300:FF:000001">
    <property type="entry name" value="striatin isoform X1"/>
    <property type="match status" value="1"/>
</dbReference>
<dbReference type="GO" id="GO:0070016">
    <property type="term" value="F:armadillo repeat domain binding"/>
    <property type="evidence" value="ECO:0007669"/>
    <property type="project" value="TreeGrafter"/>
</dbReference>
<evidence type="ECO:0000256" key="10">
    <source>
        <dbReference type="ARBA" id="ARBA00023018"/>
    </source>
</evidence>
<dbReference type="PRINTS" id="PR00320">
    <property type="entry name" value="GPROTEINBRPT"/>
</dbReference>
<evidence type="ECO:0000256" key="9">
    <source>
        <dbReference type="ARBA" id="ARBA00022860"/>
    </source>
</evidence>
<keyword evidence="12" id="KW-0472">Membrane</keyword>
<sequence length="804" mass="88132">MDEQAGPGVFFSNNNNNNALLLPPPAGGPGLEPGEAAAAAAAAAAAGGGGGGGGGVSASGAAAPVSASRAQYSVPGILHFLQHEWGRFEVERAEWEAERAELQAQIAFLQGERKGQENLKKDLVRRIKMLEYALKQERAKYHKLKYGTELNQGDMKPPNYDSDEGNETEIQPQQNSQLIWKQGRHLLRQYLQEVGYTDTILDVKSRTVQTLLGLSSDASEKENRNQEPMVNGTEGQIKENAMIGKPELTDAACLLETVKFLENAAADFSDEEDDEDIEGREKTIIDSATIVRKRVLSDSSEDRDTEEALKEFDFLVTSDEGDGESRSSGDGTDWEKEDQCLMPEAWNVDQGVITKLKEQYKKERKGKKGVKRPNRSKLQDMLANLRDVDDLPSLQPSVAPSSRPSSSRLIEHEISRTDEVEALTFPPSSGKSFIMGPDEALENELGLGELAGLTVANEADSLTYDIANNKDALRKTWNPKFTLRSHFDGIRGLAFHPVEPVLITASEDHTLKMWNLQKTAPAKKSASLDVEPIYTFRAHNGPVLCVVMSSNGEQCYSGGTDGLIHGWNITNPNIDPYDSYDPSVLRGAFVGHTDAVWSLVYSGAHQRLLSCSADGTIRLWKATEIAPALAIFNDNQEMGIPSSVDLVSSDPSLMVASFNSGHTSIFNMETRQRILMLESSVDTTVSSSCQINRVISHPTLPISITAHEDRHIKFYDNNTGKLIHSMVAHLDAVTSLAVDPNGLYLMSGSHDCSIRLWNLESKTCIQEFTAHRKKFDESIHDVAFHPSKCYIASAGADALAKVFV</sequence>
<keyword evidence="11 18" id="KW-0175">Coiled coil</keyword>
<comment type="function">
    <text evidence="14">Calmodulin-binding scaffolding protein which is the center of the striatin-interacting phosphatase and kinase (STRIPAK) complexes. STRIPAK complexes have critical roles in protein (de)phosphorylation and are regulators of multiple signaling pathways including Hippo, MAPK, nuclear receptor and cytoskeleton remodeling. Different types of STRIPAK complexes are involved in a variety of biological processes such as cell growth, differentiation, apoptosis, metabolism and immune regulation.</text>
</comment>
<dbReference type="PROSITE" id="PS00678">
    <property type="entry name" value="WD_REPEATS_1"/>
    <property type="match status" value="3"/>
</dbReference>
<feature type="repeat" description="WD" evidence="17">
    <location>
        <begin position="726"/>
        <end position="767"/>
    </location>
</feature>
<dbReference type="AlphaFoldDB" id="A0A7L1TK30"/>
<evidence type="ECO:0000256" key="1">
    <source>
        <dbReference type="ARBA" id="ARBA00004170"/>
    </source>
</evidence>
<dbReference type="InterPro" id="IPR019775">
    <property type="entry name" value="WD40_repeat_CS"/>
</dbReference>
<keyword evidence="6" id="KW-0597">Phosphoprotein</keyword>
<keyword evidence="9" id="KW-0112">Calmodulin-binding</keyword>
<feature type="non-terminal residue" evidence="21">
    <location>
        <position position="1"/>
    </location>
</feature>
<feature type="compositionally biased region" description="Basic residues" evidence="19">
    <location>
        <begin position="362"/>
        <end position="375"/>
    </location>
</feature>
<evidence type="ECO:0000259" key="20">
    <source>
        <dbReference type="Pfam" id="PF08232"/>
    </source>
</evidence>
<evidence type="ECO:0000256" key="12">
    <source>
        <dbReference type="ARBA" id="ARBA00023136"/>
    </source>
</evidence>
<dbReference type="InterPro" id="IPR051488">
    <property type="entry name" value="WD_repeat_striatin"/>
</dbReference>
<dbReference type="InterPro" id="IPR015943">
    <property type="entry name" value="WD40/YVTN_repeat-like_dom_sf"/>
</dbReference>
<comment type="caution">
    <text evidence="21">The sequence shown here is derived from an EMBL/GenBank/DDBJ whole genome shotgun (WGS) entry which is preliminary data.</text>
</comment>
<feature type="repeat" description="WD" evidence="17">
    <location>
        <begin position="589"/>
        <end position="621"/>
    </location>
</feature>
<feature type="compositionally biased region" description="Basic and acidic residues" evidence="19">
    <location>
        <begin position="300"/>
        <end position="313"/>
    </location>
</feature>
<dbReference type="SUPFAM" id="SSF50978">
    <property type="entry name" value="WD40 repeat-like"/>
    <property type="match status" value="1"/>
</dbReference>
<feature type="non-terminal residue" evidence="21">
    <location>
        <position position="804"/>
    </location>
</feature>
<dbReference type="Gene3D" id="2.130.10.10">
    <property type="entry name" value="YVTN repeat-like/Quinoprotein amine dehydrogenase"/>
    <property type="match status" value="3"/>
</dbReference>
<keyword evidence="7 17" id="KW-0853">WD repeat</keyword>
<evidence type="ECO:0000256" key="8">
    <source>
        <dbReference type="ARBA" id="ARBA00022737"/>
    </source>
</evidence>
<keyword evidence="10" id="KW-0770">Synapse</keyword>
<dbReference type="GO" id="GO:0044877">
    <property type="term" value="F:protein-containing complex binding"/>
    <property type="evidence" value="ECO:0007669"/>
    <property type="project" value="UniProtKB-ARBA"/>
</dbReference>
<dbReference type="FunFam" id="2.130.10.10:FF:001505">
    <property type="entry name" value="Striatin"/>
    <property type="match status" value="1"/>
</dbReference>
<evidence type="ECO:0000256" key="11">
    <source>
        <dbReference type="ARBA" id="ARBA00023054"/>
    </source>
</evidence>
<evidence type="ECO:0000313" key="21">
    <source>
        <dbReference type="EMBL" id="NXO61020.1"/>
    </source>
</evidence>
<evidence type="ECO:0000256" key="14">
    <source>
        <dbReference type="ARBA" id="ARBA00058972"/>
    </source>
</evidence>
<dbReference type="EMBL" id="VXBL01010531">
    <property type="protein sequence ID" value="NXO61020.1"/>
    <property type="molecule type" value="Genomic_DNA"/>
</dbReference>
<feature type="region of interest" description="Disordered" evidence="19">
    <location>
        <begin position="149"/>
        <end position="173"/>
    </location>
</feature>
<evidence type="ECO:0000256" key="15">
    <source>
        <dbReference type="ARBA" id="ARBA00063979"/>
    </source>
</evidence>
<dbReference type="PROSITE" id="PS50082">
    <property type="entry name" value="WD_REPEATS_2"/>
    <property type="match status" value="4"/>
</dbReference>
<evidence type="ECO:0000256" key="19">
    <source>
        <dbReference type="SAM" id="MobiDB-lite"/>
    </source>
</evidence>
<protein>
    <recommendedName>
        <fullName evidence="16">Striatin</fullName>
    </recommendedName>
</protein>
<dbReference type="Pfam" id="PF00400">
    <property type="entry name" value="WD40"/>
    <property type="match status" value="5"/>
</dbReference>
<name>A0A7L1TK30_ARAGA</name>
<dbReference type="InterPro" id="IPR036322">
    <property type="entry name" value="WD40_repeat_dom_sf"/>
</dbReference>
<feature type="domain" description="Striatin N-terminal" evidence="20">
    <location>
        <begin position="74"/>
        <end position="201"/>
    </location>
</feature>
<dbReference type="Proteomes" id="UP000567570">
    <property type="component" value="Unassembled WGS sequence"/>
</dbReference>
<comment type="subunit">
    <text evidence="15">Part of the core of STRIPAK complexes composed of PP2A catalytic and scaffolding subunits, the striatins (PP2A regulatory subunits), the striatin-associated proteins MOB4, STRIP1 and STRIP2, PDCD10 and members of the STE20 kinases, such as STK24 and STK26. Interacts with CTTNBP2; this interaction may regulate dendritic spine distribution of STRN. Activation of glutamate receptors weakens the interaction with CTTNBP2.</text>
</comment>
<evidence type="ECO:0000256" key="16">
    <source>
        <dbReference type="ARBA" id="ARBA00073140"/>
    </source>
</evidence>
<dbReference type="InterPro" id="IPR001680">
    <property type="entry name" value="WD40_rpt"/>
</dbReference>
<feature type="repeat" description="WD" evidence="17">
    <location>
        <begin position="536"/>
        <end position="571"/>
    </location>
</feature>
<dbReference type="FunFam" id="2.130.10.10:FF:000079">
    <property type="entry name" value="striatin isoform X1"/>
    <property type="match status" value="1"/>
</dbReference>